<name>A0A0P1AKI2_PLAHL</name>
<evidence type="ECO:0000313" key="1">
    <source>
        <dbReference type="EMBL" id="CEG41413.1"/>
    </source>
</evidence>
<reference evidence="2" key="1">
    <citation type="submission" date="2014-09" db="EMBL/GenBank/DDBJ databases">
        <authorList>
            <person name="Sharma Rahul"/>
            <person name="Thines Marco"/>
        </authorList>
    </citation>
    <scope>NUCLEOTIDE SEQUENCE [LARGE SCALE GENOMIC DNA]</scope>
</reference>
<accession>A0A0P1AKI2</accession>
<evidence type="ECO:0000313" key="2">
    <source>
        <dbReference type="Proteomes" id="UP000054928"/>
    </source>
</evidence>
<dbReference type="EMBL" id="CCYD01000553">
    <property type="protein sequence ID" value="CEG41413.1"/>
    <property type="molecule type" value="Genomic_DNA"/>
</dbReference>
<organism evidence="1 2">
    <name type="scientific">Plasmopara halstedii</name>
    <name type="common">Downy mildew of sunflower</name>
    <dbReference type="NCBI Taxonomy" id="4781"/>
    <lineage>
        <taxon>Eukaryota</taxon>
        <taxon>Sar</taxon>
        <taxon>Stramenopiles</taxon>
        <taxon>Oomycota</taxon>
        <taxon>Peronosporomycetes</taxon>
        <taxon>Peronosporales</taxon>
        <taxon>Peronosporaceae</taxon>
        <taxon>Plasmopara</taxon>
    </lineage>
</organism>
<protein>
    <submittedName>
        <fullName evidence="1">Uncharacterized protein</fullName>
    </submittedName>
</protein>
<dbReference type="Proteomes" id="UP000054928">
    <property type="component" value="Unassembled WGS sequence"/>
</dbReference>
<proteinExistence type="predicted"/>
<dbReference type="RefSeq" id="XP_024577782.1">
    <property type="nucleotide sequence ID" value="XM_024727179.1"/>
</dbReference>
<dbReference type="AlphaFoldDB" id="A0A0P1AKI2"/>
<keyword evidence="2" id="KW-1185">Reference proteome</keyword>
<dbReference type="GeneID" id="36406817"/>
<sequence length="101" mass="11058">MALEPVFEGGGSSCRCSLHTDIGPFFCQSEPETKSYGYVEEGEGVFWLPSGFEANELWSSSGRKVQIVYEVSDSCKERQGSNLMLLVVSTNVSGFMSSRTV</sequence>